<dbReference type="PROSITE" id="PS50181">
    <property type="entry name" value="FBOX"/>
    <property type="match status" value="1"/>
</dbReference>
<sequence length="321" mass="36789">MSSPFPLLRLPELVLCEVFKSLNIGEKIKLSICSKKISTQINNTRLYSQKVIIVLDMLHQGIRVHTENNKNSFEIFTYPDSEKTGNSDIKQFSIACCSVPALTIPTGIKIFWKNHREGFLTVIHHLLKIFPCKISTKSSCCDSDLFQPTISMLFDLQLEFKMLTISLNGSKDENLFWNQISNKLGLVKSLSISSIPDPGFRPVFTSWPLEINIGSSAWFTLESLLACTCTRIILEESLLKNKWLDLILRKWKAGGYPNLTYLRIQGQNISINGTRILGINLWELDYNVIETEDESKEATIRMIGQSMEIYVIHFHRYYILK</sequence>
<accession>E3N3I1</accession>
<evidence type="ECO:0000313" key="2">
    <source>
        <dbReference type="EMBL" id="EFO85049.1"/>
    </source>
</evidence>
<dbReference type="InterPro" id="IPR001810">
    <property type="entry name" value="F-box_dom"/>
</dbReference>
<dbReference type="EMBL" id="DS268519">
    <property type="protein sequence ID" value="EFO85049.1"/>
    <property type="molecule type" value="Genomic_DNA"/>
</dbReference>
<dbReference type="STRING" id="31234.E3N3I1"/>
<dbReference type="Proteomes" id="UP000008281">
    <property type="component" value="Unassembled WGS sequence"/>
</dbReference>
<evidence type="ECO:0000313" key="3">
    <source>
        <dbReference type="Proteomes" id="UP000008281"/>
    </source>
</evidence>
<keyword evidence="3" id="KW-1185">Reference proteome</keyword>
<dbReference type="Pfam" id="PF07735">
    <property type="entry name" value="FBA_2"/>
    <property type="match status" value="1"/>
</dbReference>
<dbReference type="AlphaFoldDB" id="E3N3I1"/>
<dbReference type="eggNOG" id="ENOG502RT6G">
    <property type="taxonomic scope" value="Eukaryota"/>
</dbReference>
<dbReference type="InterPro" id="IPR012885">
    <property type="entry name" value="F-box_Sdz-33"/>
</dbReference>
<name>E3N3I1_CAERE</name>
<evidence type="ECO:0000259" key="1">
    <source>
        <dbReference type="PROSITE" id="PS50181"/>
    </source>
</evidence>
<dbReference type="HOGENOM" id="CLU_028840_6_0_1"/>
<dbReference type="InParanoid" id="E3N3I1"/>
<dbReference type="PANTHER" id="PTHR21503">
    <property type="entry name" value="F-BOX-CONTAINING HYPOTHETICAL PROTEIN C.ELEGANS"/>
    <property type="match status" value="1"/>
</dbReference>
<reference evidence="2" key="1">
    <citation type="submission" date="2007-07" db="EMBL/GenBank/DDBJ databases">
        <title>PCAP assembly of the Caenorhabditis remanei genome.</title>
        <authorList>
            <consortium name="The Caenorhabditis remanei Sequencing Consortium"/>
            <person name="Wilson R.K."/>
        </authorList>
    </citation>
    <scope>NUCLEOTIDE SEQUENCE [LARGE SCALE GENOMIC DNA]</scope>
    <source>
        <strain evidence="2">PB4641</strain>
    </source>
</reference>
<feature type="domain" description="F-box" evidence="1">
    <location>
        <begin position="4"/>
        <end position="50"/>
    </location>
</feature>
<organism evidence="3">
    <name type="scientific">Caenorhabditis remanei</name>
    <name type="common">Caenorhabditis vulgaris</name>
    <dbReference type="NCBI Taxonomy" id="31234"/>
    <lineage>
        <taxon>Eukaryota</taxon>
        <taxon>Metazoa</taxon>
        <taxon>Ecdysozoa</taxon>
        <taxon>Nematoda</taxon>
        <taxon>Chromadorea</taxon>
        <taxon>Rhabditida</taxon>
        <taxon>Rhabditina</taxon>
        <taxon>Rhabditomorpha</taxon>
        <taxon>Rhabditoidea</taxon>
        <taxon>Rhabditidae</taxon>
        <taxon>Peloderinae</taxon>
        <taxon>Caenorhabditis</taxon>
    </lineage>
</organism>
<gene>
    <name evidence="2" type="ORF">CRE_21992</name>
</gene>
<dbReference type="Pfam" id="PF00646">
    <property type="entry name" value="F-box"/>
    <property type="match status" value="1"/>
</dbReference>
<dbReference type="PANTHER" id="PTHR21503:SF52">
    <property type="entry name" value="F-BOX DOMAIN-CONTAINING PROTEIN"/>
    <property type="match status" value="1"/>
</dbReference>
<proteinExistence type="predicted"/>
<protein>
    <recommendedName>
        <fullName evidence="1">F-box domain-containing protein</fullName>
    </recommendedName>
</protein>